<proteinExistence type="predicted"/>
<evidence type="ECO:0000256" key="1">
    <source>
        <dbReference type="SAM" id="MobiDB-lite"/>
    </source>
</evidence>
<name>A0A1H8UC85_9RHOB</name>
<accession>A0A1H8UC85</accession>
<protein>
    <submittedName>
        <fullName evidence="2">Uncharacterized protein</fullName>
    </submittedName>
</protein>
<dbReference type="AlphaFoldDB" id="A0A1H8UC85"/>
<keyword evidence="3" id="KW-1185">Reference proteome</keyword>
<dbReference type="RefSeq" id="WP_093119534.1">
    <property type="nucleotide sequence ID" value="NZ_FODS01000019.1"/>
</dbReference>
<feature type="region of interest" description="Disordered" evidence="1">
    <location>
        <begin position="314"/>
        <end position="334"/>
    </location>
</feature>
<dbReference type="STRING" id="569882.SAMN04490248_11929"/>
<reference evidence="2 3" key="1">
    <citation type="submission" date="2016-10" db="EMBL/GenBank/DDBJ databases">
        <authorList>
            <person name="de Groot N.N."/>
        </authorList>
    </citation>
    <scope>NUCLEOTIDE SEQUENCE [LARGE SCALE GENOMIC DNA]</scope>
    <source>
        <strain evidence="2 3">DSM 27842</strain>
    </source>
</reference>
<dbReference type="Proteomes" id="UP000198893">
    <property type="component" value="Unassembled WGS sequence"/>
</dbReference>
<gene>
    <name evidence="2" type="ORF">SAMN04490248_11929</name>
</gene>
<sequence>MSAASIPFEIPAKFLLDHALGNVERYGAVLKHVDTGRIVGHVQETGVLSNVLNVAQIVDPTGVASLIGVVQNTQVSSKLSALQSAVGTVQSLQLVNLASSVAGIGVTAASTAIIMKRLGVVNESLDRVEEMIGGLPGKLREMDLRKTLVDIQTSLDRLDGAGLRRDADSVVKSAEEKLHYGFNSMLDGLSVVVVEKNSDPALLNSLLAGLSLCGSAQIKALYWLNELEEAERQSRSQFEKLEKLSLMVPQDILETRISGGGEPAARIASDLSELRARAASMPGLTEKIRSLDIHGRDYLERLEDEQESPLLLLPAGAGLQEDSPRSGRKWWTLR</sequence>
<organism evidence="2 3">
    <name type="scientific">Salinihabitans flavidus</name>
    <dbReference type="NCBI Taxonomy" id="569882"/>
    <lineage>
        <taxon>Bacteria</taxon>
        <taxon>Pseudomonadati</taxon>
        <taxon>Pseudomonadota</taxon>
        <taxon>Alphaproteobacteria</taxon>
        <taxon>Rhodobacterales</taxon>
        <taxon>Roseobacteraceae</taxon>
        <taxon>Salinihabitans</taxon>
    </lineage>
</organism>
<dbReference type="OrthoDB" id="7060592at2"/>
<dbReference type="EMBL" id="FODS01000019">
    <property type="protein sequence ID" value="SEP00503.1"/>
    <property type="molecule type" value="Genomic_DNA"/>
</dbReference>
<evidence type="ECO:0000313" key="2">
    <source>
        <dbReference type="EMBL" id="SEP00503.1"/>
    </source>
</evidence>
<evidence type="ECO:0000313" key="3">
    <source>
        <dbReference type="Proteomes" id="UP000198893"/>
    </source>
</evidence>